<dbReference type="PANTHER" id="PTHR30625">
    <property type="entry name" value="PROTEIN TOLQ"/>
    <property type="match status" value="1"/>
</dbReference>
<evidence type="ECO:0000313" key="12">
    <source>
        <dbReference type="Proteomes" id="UP001061361"/>
    </source>
</evidence>
<dbReference type="InterPro" id="IPR050790">
    <property type="entry name" value="ExbB/TolQ_transport"/>
</dbReference>
<keyword evidence="7 9" id="KW-0472">Membrane</keyword>
<evidence type="ECO:0000256" key="7">
    <source>
        <dbReference type="ARBA" id="ARBA00023136"/>
    </source>
</evidence>
<keyword evidence="11" id="KW-0969">Cilium</keyword>
<comment type="subcellular location">
    <subcellularLocation>
        <location evidence="1">Cell membrane</location>
        <topology evidence="1">Multi-pass membrane protein</topology>
    </subcellularLocation>
    <subcellularLocation>
        <location evidence="8">Membrane</location>
        <topology evidence="8">Multi-pass membrane protein</topology>
    </subcellularLocation>
</comment>
<comment type="similarity">
    <text evidence="8">Belongs to the exbB/tolQ family.</text>
</comment>
<feature type="transmembrane region" description="Helical" evidence="9">
    <location>
        <begin position="147"/>
        <end position="168"/>
    </location>
</feature>
<feature type="transmembrane region" description="Helical" evidence="9">
    <location>
        <begin position="106"/>
        <end position="127"/>
    </location>
</feature>
<dbReference type="InterPro" id="IPR002898">
    <property type="entry name" value="MotA_ExbB_proton_chnl"/>
</dbReference>
<dbReference type="EMBL" id="AP026708">
    <property type="protein sequence ID" value="BDQ34854.1"/>
    <property type="molecule type" value="Genomic_DNA"/>
</dbReference>
<dbReference type="Proteomes" id="UP001061361">
    <property type="component" value="Chromosome"/>
</dbReference>
<evidence type="ECO:0000256" key="1">
    <source>
        <dbReference type="ARBA" id="ARBA00004651"/>
    </source>
</evidence>
<keyword evidence="4 9" id="KW-0812">Transmembrane</keyword>
<protein>
    <submittedName>
        <fullName evidence="11">Flagellar motor protein MotA</fullName>
    </submittedName>
</protein>
<name>A0ABM8ATN7_9BACT</name>
<feature type="transmembrane region" description="Helical" evidence="9">
    <location>
        <begin position="12"/>
        <end position="30"/>
    </location>
</feature>
<keyword evidence="5 8" id="KW-0653">Protein transport</keyword>
<keyword evidence="11" id="KW-0966">Cell projection</keyword>
<evidence type="ECO:0000256" key="5">
    <source>
        <dbReference type="ARBA" id="ARBA00022927"/>
    </source>
</evidence>
<dbReference type="RefSeq" id="WP_264981742.1">
    <property type="nucleotide sequence ID" value="NZ_AP026708.1"/>
</dbReference>
<evidence type="ECO:0000256" key="6">
    <source>
        <dbReference type="ARBA" id="ARBA00022989"/>
    </source>
</evidence>
<evidence type="ECO:0000256" key="9">
    <source>
        <dbReference type="SAM" id="Phobius"/>
    </source>
</evidence>
<evidence type="ECO:0000313" key="11">
    <source>
        <dbReference type="EMBL" id="BDQ34854.1"/>
    </source>
</evidence>
<keyword evidence="11" id="KW-0282">Flagellum</keyword>
<evidence type="ECO:0000256" key="2">
    <source>
        <dbReference type="ARBA" id="ARBA00022448"/>
    </source>
</evidence>
<evidence type="ECO:0000256" key="8">
    <source>
        <dbReference type="RuleBase" id="RU004057"/>
    </source>
</evidence>
<organism evidence="11 12">
    <name type="scientific">Pseudodesulfovibrio portus</name>
    <dbReference type="NCBI Taxonomy" id="231439"/>
    <lineage>
        <taxon>Bacteria</taxon>
        <taxon>Pseudomonadati</taxon>
        <taxon>Thermodesulfobacteriota</taxon>
        <taxon>Desulfovibrionia</taxon>
        <taxon>Desulfovibrionales</taxon>
        <taxon>Desulfovibrionaceae</taxon>
    </lineage>
</organism>
<proteinExistence type="inferred from homology"/>
<feature type="domain" description="MotA/TolQ/ExbB proton channel" evidence="10">
    <location>
        <begin position="98"/>
        <end position="184"/>
    </location>
</feature>
<evidence type="ECO:0000259" key="10">
    <source>
        <dbReference type="Pfam" id="PF01618"/>
    </source>
</evidence>
<dbReference type="Pfam" id="PF01618">
    <property type="entry name" value="MotA_ExbB"/>
    <property type="match status" value="1"/>
</dbReference>
<accession>A0ABM8ATN7</accession>
<dbReference type="PANTHER" id="PTHR30625:SF15">
    <property type="entry name" value="BIOPOLYMER TRANSPORT PROTEIN EXBB"/>
    <property type="match status" value="1"/>
</dbReference>
<keyword evidence="12" id="KW-1185">Reference proteome</keyword>
<evidence type="ECO:0000256" key="3">
    <source>
        <dbReference type="ARBA" id="ARBA00022475"/>
    </source>
</evidence>
<keyword evidence="6 9" id="KW-1133">Transmembrane helix</keyword>
<evidence type="ECO:0000256" key="4">
    <source>
        <dbReference type="ARBA" id="ARBA00022692"/>
    </source>
</evidence>
<gene>
    <name evidence="11" type="ORF">JCM14722_23960</name>
</gene>
<keyword evidence="3" id="KW-1003">Cell membrane</keyword>
<reference evidence="11" key="1">
    <citation type="submission" date="2022-08" db="EMBL/GenBank/DDBJ databases">
        <title>Genome Sequence of the sulphate-reducing bacterium, Pseudodesulfovibrio portus JCM14722.</title>
        <authorList>
            <person name="Kondo R."/>
            <person name="Kataoka T."/>
        </authorList>
    </citation>
    <scope>NUCLEOTIDE SEQUENCE</scope>
    <source>
        <strain evidence="11">JCM 14722</strain>
    </source>
</reference>
<keyword evidence="2 8" id="KW-0813">Transport</keyword>
<sequence>MNILEQGGLMMWPILALSILSLAVIAERFLAYTTRRFPSPDKLDPALALFRDNQAESALKHMEDAAPFYAPLFAAFFSAQPVERKEKDILHAGEGLLFALNRRLEFLATVATAAPLMGLLGTVIGMISTFSNLSASGNVDITLLANGIWQALLTTAAGLAVALPALLAHRWFCNQYEKTAYAMQHAANVFLDQLKTPGDRA</sequence>